<dbReference type="InterPro" id="IPR051681">
    <property type="entry name" value="Ser/Thr_Kinases-Pseudokinases"/>
</dbReference>
<dbReference type="SMART" id="SM00454">
    <property type="entry name" value="SAM"/>
    <property type="match status" value="1"/>
</dbReference>
<feature type="region of interest" description="Disordered" evidence="3">
    <location>
        <begin position="656"/>
        <end position="699"/>
    </location>
</feature>
<dbReference type="PROSITE" id="PS00109">
    <property type="entry name" value="PROTEIN_KINASE_TYR"/>
    <property type="match status" value="1"/>
</dbReference>
<proteinExistence type="predicted"/>
<feature type="domain" description="Protein kinase" evidence="4">
    <location>
        <begin position="341"/>
        <end position="628"/>
    </location>
</feature>
<evidence type="ECO:0000259" key="4">
    <source>
        <dbReference type="PROSITE" id="PS50011"/>
    </source>
</evidence>
<dbReference type="GO" id="GO:0004674">
    <property type="term" value="F:protein serine/threonine kinase activity"/>
    <property type="evidence" value="ECO:0007669"/>
    <property type="project" value="TreeGrafter"/>
</dbReference>
<feature type="compositionally biased region" description="Gly residues" evidence="3">
    <location>
        <begin position="777"/>
        <end position="788"/>
    </location>
</feature>
<dbReference type="EMBL" id="KB007883">
    <property type="protein sequence ID" value="ELR22543.1"/>
    <property type="molecule type" value="Genomic_DNA"/>
</dbReference>
<feature type="region of interest" description="Disordered" evidence="3">
    <location>
        <begin position="334"/>
        <end position="377"/>
    </location>
</feature>
<dbReference type="Gene3D" id="1.10.510.10">
    <property type="entry name" value="Transferase(Phosphotransferase) domain 1"/>
    <property type="match status" value="1"/>
</dbReference>
<evidence type="ECO:0000256" key="3">
    <source>
        <dbReference type="SAM" id="MobiDB-lite"/>
    </source>
</evidence>
<dbReference type="SUPFAM" id="SSF47769">
    <property type="entry name" value="SAM/Pointed domain"/>
    <property type="match status" value="1"/>
</dbReference>
<dbReference type="InterPro" id="IPR000719">
    <property type="entry name" value="Prot_kinase_dom"/>
</dbReference>
<feature type="region of interest" description="Disordered" evidence="3">
    <location>
        <begin position="732"/>
        <end position="788"/>
    </location>
</feature>
<dbReference type="InterPro" id="IPR011009">
    <property type="entry name" value="Kinase-like_dom_sf"/>
</dbReference>
<dbReference type="InterPro" id="IPR001660">
    <property type="entry name" value="SAM"/>
</dbReference>
<evidence type="ECO:0000313" key="6">
    <source>
        <dbReference type="EMBL" id="ELR22543.1"/>
    </source>
</evidence>
<evidence type="ECO:0000259" key="5">
    <source>
        <dbReference type="PROSITE" id="PS50105"/>
    </source>
</evidence>
<dbReference type="GO" id="GO:0005524">
    <property type="term" value="F:ATP binding"/>
    <property type="evidence" value="ECO:0007669"/>
    <property type="project" value="UniProtKB-KW"/>
</dbReference>
<dbReference type="AlphaFoldDB" id="L8HCS1"/>
<dbReference type="Proteomes" id="UP000011083">
    <property type="component" value="Unassembled WGS sequence"/>
</dbReference>
<dbReference type="InterPro" id="IPR029058">
    <property type="entry name" value="AB_hydrolase_fold"/>
</dbReference>
<dbReference type="Gene3D" id="3.40.50.1820">
    <property type="entry name" value="alpha/beta hydrolase"/>
    <property type="match status" value="1"/>
</dbReference>
<feature type="compositionally biased region" description="Basic and acidic residues" evidence="3">
    <location>
        <begin position="340"/>
        <end position="360"/>
    </location>
</feature>
<evidence type="ECO:0000313" key="7">
    <source>
        <dbReference type="Proteomes" id="UP000011083"/>
    </source>
</evidence>
<dbReference type="PROSITE" id="PS50105">
    <property type="entry name" value="SAM_DOMAIN"/>
    <property type="match status" value="1"/>
</dbReference>
<name>L8HCS1_ACACF</name>
<dbReference type="OrthoDB" id="29964at2759"/>
<dbReference type="SUPFAM" id="SSF53474">
    <property type="entry name" value="alpha/beta-Hydrolases"/>
    <property type="match status" value="1"/>
</dbReference>
<reference evidence="6 7" key="1">
    <citation type="journal article" date="2013" name="Genome Biol.">
        <title>Genome of Acanthamoeba castellanii highlights extensive lateral gene transfer and early evolution of tyrosine kinase signaling.</title>
        <authorList>
            <person name="Clarke M."/>
            <person name="Lohan A.J."/>
            <person name="Liu B."/>
            <person name="Lagkouvardos I."/>
            <person name="Roy S."/>
            <person name="Zafar N."/>
            <person name="Bertelli C."/>
            <person name="Schilde C."/>
            <person name="Kianianmomeni A."/>
            <person name="Burglin T.R."/>
            <person name="Frech C."/>
            <person name="Turcotte B."/>
            <person name="Kopec K.O."/>
            <person name="Synnott J.M."/>
            <person name="Choo C."/>
            <person name="Paponov I."/>
            <person name="Finkler A."/>
            <person name="Soon Heng Tan C."/>
            <person name="Hutchins A.P."/>
            <person name="Weinmeier T."/>
            <person name="Rattei T."/>
            <person name="Chu J.S."/>
            <person name="Gimenez G."/>
            <person name="Irimia M."/>
            <person name="Rigden D.J."/>
            <person name="Fitzpatrick D.A."/>
            <person name="Lorenzo-Morales J."/>
            <person name="Bateman A."/>
            <person name="Chiu C.H."/>
            <person name="Tang P."/>
            <person name="Hegemann P."/>
            <person name="Fromm H."/>
            <person name="Raoult D."/>
            <person name="Greub G."/>
            <person name="Miranda-Saavedra D."/>
            <person name="Chen N."/>
            <person name="Nash P."/>
            <person name="Ginger M.L."/>
            <person name="Horn M."/>
            <person name="Schaap P."/>
            <person name="Caler L."/>
            <person name="Loftus B."/>
        </authorList>
    </citation>
    <scope>NUCLEOTIDE SEQUENCE [LARGE SCALE GENOMIC DNA]</scope>
    <source>
        <strain evidence="6 7">Neff</strain>
    </source>
</reference>
<protein>
    <submittedName>
        <fullName evidence="6">SAM domain (Sterile alpha motif) domain containing protein</fullName>
    </submittedName>
</protein>
<dbReference type="STRING" id="1257118.L8HCS1"/>
<feature type="compositionally biased region" description="Low complexity" evidence="3">
    <location>
        <begin position="748"/>
        <end position="776"/>
    </location>
</feature>
<dbReference type="Pfam" id="PF07714">
    <property type="entry name" value="PK_Tyr_Ser-Thr"/>
    <property type="match status" value="1"/>
</dbReference>
<dbReference type="SUPFAM" id="SSF56112">
    <property type="entry name" value="Protein kinase-like (PK-like)"/>
    <property type="match status" value="1"/>
</dbReference>
<keyword evidence="7" id="KW-1185">Reference proteome</keyword>
<dbReference type="InterPro" id="IPR001245">
    <property type="entry name" value="Ser-Thr/Tyr_kinase_cat_dom"/>
</dbReference>
<keyword evidence="2" id="KW-0067">ATP-binding</keyword>
<dbReference type="PROSITE" id="PS50011">
    <property type="entry name" value="PROTEIN_KINASE_DOM"/>
    <property type="match status" value="1"/>
</dbReference>
<dbReference type="RefSeq" id="XP_004349631.1">
    <property type="nucleotide sequence ID" value="XM_004349581.1"/>
</dbReference>
<feature type="compositionally biased region" description="Low complexity" evidence="3">
    <location>
        <begin position="664"/>
        <end position="683"/>
    </location>
</feature>
<organism evidence="6 7">
    <name type="scientific">Acanthamoeba castellanii (strain ATCC 30010 / Neff)</name>
    <dbReference type="NCBI Taxonomy" id="1257118"/>
    <lineage>
        <taxon>Eukaryota</taxon>
        <taxon>Amoebozoa</taxon>
        <taxon>Discosea</taxon>
        <taxon>Longamoebia</taxon>
        <taxon>Centramoebida</taxon>
        <taxon>Acanthamoebidae</taxon>
        <taxon>Acanthamoeba</taxon>
    </lineage>
</organism>
<accession>L8HCS1</accession>
<dbReference type="PANTHER" id="PTHR44329:SF214">
    <property type="entry name" value="PROTEIN KINASE DOMAIN-CONTAINING PROTEIN"/>
    <property type="match status" value="1"/>
</dbReference>
<dbReference type="GeneID" id="14923485"/>
<keyword evidence="1" id="KW-0547">Nucleotide-binding</keyword>
<dbReference type="InterPro" id="IPR008266">
    <property type="entry name" value="Tyr_kinase_AS"/>
</dbReference>
<dbReference type="Pfam" id="PF00536">
    <property type="entry name" value="SAM_1"/>
    <property type="match status" value="1"/>
</dbReference>
<feature type="domain" description="SAM" evidence="5">
    <location>
        <begin position="267"/>
        <end position="326"/>
    </location>
</feature>
<dbReference type="KEGG" id="acan:ACA1_142340"/>
<sequence length="788" mass="85696">MGQELTKAVFTPPPPSYDDTLEGLAWIPSIVSTAVSTAASRQPTEAAPPIPTVFLDWKGANDESAFFTLLYCNGSASDLGLTLPWLKILRDTLHVNVVAFDYTGFGLHEGSPSESACYDDARAVYAWLTLSKGIHSDKLIVSFAGLVLQSPFTSILALDVAHKFHVGVPDMFDSLRKLKRISCHVLVAHGQNDNLVPKTHPKKMVRKLENLWKRLELEGVGHHDVEASHDCLDALVEFVEFLMPNGTSIKSEIVVPKRYTDTPEQIVSGILGRTGMEQYTSLFLSQGYMDPFIISSLEEIDIVAMGISDQEHIKAVCKAVQHVKTEGLASSQGFSLSSRADSEEKQEGEGASEQEAKETQKSNGKRSKKTSLPSMKQVEASLKPSAIKFEELAKERTLKSGFFEEVYMCQWNGQTVVARNMPAKAHQYEQFARYTATVMPFKHPNLLVSKWMEKGSLHDVLLQEGASLSPLQRVQIALGAAEALLYLHSQSPAPFLHNDFTSRNVLLDGSLRPRVNNFGLARPPSFLWMAPEVFSKKQYSTAADVFSLGVVLWEIFTSCRPWEGTPPSIAVLRVAKDSARLPLPLAKPNENDEEVVEAWVSLIRSCWHADPARRPSAKSVVERVRELLAATSSLSPPPAAFSFASTFAPYAHVKPTTRRSVGGSSAAASSMSAIPSPMSAPASLGKKPSPTQSGSHAGVPERVVNVTVAEMESVLHDMQGLLHRVRSLQENYETSTSITTDDEDEESMTTSGDVSFSESDTAVSSSSDSPLPSPARSGGGGGGQRAAA</sequence>
<evidence type="ECO:0000256" key="1">
    <source>
        <dbReference type="ARBA" id="ARBA00022741"/>
    </source>
</evidence>
<evidence type="ECO:0000256" key="2">
    <source>
        <dbReference type="ARBA" id="ARBA00022840"/>
    </source>
</evidence>
<dbReference type="InterPro" id="IPR013761">
    <property type="entry name" value="SAM/pointed_sf"/>
</dbReference>
<dbReference type="PANTHER" id="PTHR44329">
    <property type="entry name" value="SERINE/THREONINE-PROTEIN KINASE TNNI3K-RELATED"/>
    <property type="match status" value="1"/>
</dbReference>
<dbReference type="Gene3D" id="1.10.150.50">
    <property type="entry name" value="Transcription Factor, Ets-1"/>
    <property type="match status" value="1"/>
</dbReference>
<dbReference type="VEuPathDB" id="AmoebaDB:ACA1_142340"/>
<gene>
    <name evidence="6" type="ORF">ACA1_142340</name>
</gene>